<dbReference type="InterPro" id="IPR013762">
    <property type="entry name" value="Integrase-like_cat_sf"/>
</dbReference>
<dbReference type="InterPro" id="IPR050090">
    <property type="entry name" value="Tyrosine_recombinase_XerCD"/>
</dbReference>
<evidence type="ECO:0000256" key="3">
    <source>
        <dbReference type="ARBA" id="ARBA00022618"/>
    </source>
</evidence>
<reference evidence="13" key="1">
    <citation type="submission" date="2020-04" db="EMBL/GenBank/DDBJ databases">
        <authorList>
            <person name="Zhang T."/>
        </authorList>
    </citation>
    <scope>NUCLEOTIDE SEQUENCE</scope>
    <source>
        <strain evidence="13">HKST-UBA02</strain>
    </source>
</reference>
<dbReference type="InterPro" id="IPR010998">
    <property type="entry name" value="Integrase_recombinase_N"/>
</dbReference>
<comment type="function">
    <text evidence="9">Site-specific tyrosine recombinase, which acts by catalyzing the cutting and rejoining of the recombining DNA molecules. The XerC-XerD complex is essential to convert dimers of the bacterial chromosome into monomers to permit their segregation at cell division. It also contributes to the segregational stability of plasmids.</text>
</comment>
<evidence type="ECO:0000256" key="2">
    <source>
        <dbReference type="ARBA" id="ARBA00022490"/>
    </source>
</evidence>
<comment type="subunit">
    <text evidence="9">Forms a cyclic heterotetrameric complex composed of two molecules of XerC and two molecules of XerD.</text>
</comment>
<dbReference type="Pfam" id="PF00589">
    <property type="entry name" value="Phage_integrase"/>
    <property type="match status" value="1"/>
</dbReference>
<evidence type="ECO:0000313" key="14">
    <source>
        <dbReference type="Proteomes" id="UP000739538"/>
    </source>
</evidence>
<dbReference type="EMBL" id="JAGQHS010000099">
    <property type="protein sequence ID" value="MCA9757442.1"/>
    <property type="molecule type" value="Genomic_DNA"/>
</dbReference>
<evidence type="ECO:0000256" key="9">
    <source>
        <dbReference type="HAMAP-Rule" id="MF_01808"/>
    </source>
</evidence>
<evidence type="ECO:0000256" key="1">
    <source>
        <dbReference type="ARBA" id="ARBA00004496"/>
    </source>
</evidence>
<feature type="active site" evidence="9">
    <location>
        <position position="291"/>
    </location>
</feature>
<feature type="active site" evidence="9">
    <location>
        <position position="265"/>
    </location>
</feature>
<comment type="similarity">
    <text evidence="9">Belongs to the 'phage' integrase family. XerC subfamily.</text>
</comment>
<dbReference type="Proteomes" id="UP000739538">
    <property type="component" value="Unassembled WGS sequence"/>
</dbReference>
<sequence length="322" mass="36398">MLRSERLTRGRRPAADDAPPPADSELEALHERWLRQLRAVEGRSPHTVAAYGRDLVALFAETSLEYDRPTRMEDLDESRLRVHLLRLNRAGFSPRTVQRRIASFRSFFAFAKKGGHTESDPSANLIAPKAGRTLPRFVPEDEITSLLDGEWPKGRTGARDRAILELFYATGMRLSELVALQREDIDFRLQTVRVLGKGNKERVLVFGDKAREAIEAHLDELRRDRVPTSGPLFPGRNGAISARTVQRIVGRHLGRLVRAGGRNPHVLRHSFATHMLDRGADIRAIQELLGHASLGTTQIYTHVSIETLRREFSKAHPRAKKR</sequence>
<dbReference type="InterPro" id="IPR044068">
    <property type="entry name" value="CB"/>
</dbReference>
<keyword evidence="3 9" id="KW-0132">Cell division</keyword>
<evidence type="ECO:0000256" key="4">
    <source>
        <dbReference type="ARBA" id="ARBA00022829"/>
    </source>
</evidence>
<feature type="domain" description="Tyr recombinase" evidence="11">
    <location>
        <begin position="133"/>
        <end position="313"/>
    </location>
</feature>
<dbReference type="GO" id="GO:0003677">
    <property type="term" value="F:DNA binding"/>
    <property type="evidence" value="ECO:0007669"/>
    <property type="project" value="UniProtKB-UniRule"/>
</dbReference>
<evidence type="ECO:0000259" key="12">
    <source>
        <dbReference type="PROSITE" id="PS51900"/>
    </source>
</evidence>
<protein>
    <recommendedName>
        <fullName evidence="9">Tyrosine recombinase XerC</fullName>
    </recommendedName>
</protein>
<evidence type="ECO:0000256" key="6">
    <source>
        <dbReference type="ARBA" id="ARBA00023125"/>
    </source>
</evidence>
<evidence type="ECO:0000256" key="7">
    <source>
        <dbReference type="ARBA" id="ARBA00023172"/>
    </source>
</evidence>
<keyword evidence="8 9" id="KW-0131">Cell cycle</keyword>
<feature type="active site" evidence="9">
    <location>
        <position position="173"/>
    </location>
</feature>
<dbReference type="PROSITE" id="PS51898">
    <property type="entry name" value="TYR_RECOMBINASE"/>
    <property type="match status" value="1"/>
</dbReference>
<name>A0A956NDR2_UNCEI</name>
<feature type="active site" evidence="9">
    <location>
        <position position="268"/>
    </location>
</feature>
<keyword evidence="4 9" id="KW-0159">Chromosome partition</keyword>
<dbReference type="GO" id="GO:0006313">
    <property type="term" value="P:DNA transposition"/>
    <property type="evidence" value="ECO:0007669"/>
    <property type="project" value="UniProtKB-UniRule"/>
</dbReference>
<evidence type="ECO:0000259" key="11">
    <source>
        <dbReference type="PROSITE" id="PS51898"/>
    </source>
</evidence>
<feature type="domain" description="Core-binding (CB)" evidence="12">
    <location>
        <begin position="24"/>
        <end position="112"/>
    </location>
</feature>
<dbReference type="Gene3D" id="1.10.443.10">
    <property type="entry name" value="Intergrase catalytic core"/>
    <property type="match status" value="1"/>
</dbReference>
<keyword evidence="2 9" id="KW-0963">Cytoplasm</keyword>
<dbReference type="GO" id="GO:0005737">
    <property type="term" value="C:cytoplasm"/>
    <property type="evidence" value="ECO:0007669"/>
    <property type="project" value="UniProtKB-SubCell"/>
</dbReference>
<keyword evidence="7 9" id="KW-0233">DNA recombination</keyword>
<evidence type="ECO:0000313" key="13">
    <source>
        <dbReference type="EMBL" id="MCA9757442.1"/>
    </source>
</evidence>
<dbReference type="AlphaFoldDB" id="A0A956NDR2"/>
<dbReference type="HAMAP" id="MF_01808">
    <property type="entry name" value="Recomb_XerC_XerD"/>
    <property type="match status" value="1"/>
</dbReference>
<comment type="caution">
    <text evidence="13">The sequence shown here is derived from an EMBL/GenBank/DDBJ whole genome shotgun (WGS) entry which is preliminary data.</text>
</comment>
<evidence type="ECO:0000256" key="5">
    <source>
        <dbReference type="ARBA" id="ARBA00022908"/>
    </source>
</evidence>
<dbReference type="InterPro" id="IPR011010">
    <property type="entry name" value="DNA_brk_join_enz"/>
</dbReference>
<dbReference type="SUPFAM" id="SSF56349">
    <property type="entry name" value="DNA breaking-rejoining enzymes"/>
    <property type="match status" value="1"/>
</dbReference>
<dbReference type="GO" id="GO:0009037">
    <property type="term" value="F:tyrosine-based site-specific recombinase activity"/>
    <property type="evidence" value="ECO:0007669"/>
    <property type="project" value="UniProtKB-UniRule"/>
</dbReference>
<dbReference type="PANTHER" id="PTHR30349:SF90">
    <property type="entry name" value="TYROSINE RECOMBINASE XERD"/>
    <property type="match status" value="1"/>
</dbReference>
<dbReference type="PANTHER" id="PTHR30349">
    <property type="entry name" value="PHAGE INTEGRASE-RELATED"/>
    <property type="match status" value="1"/>
</dbReference>
<accession>A0A956NDR2</accession>
<organism evidence="13 14">
    <name type="scientific">Eiseniibacteriota bacterium</name>
    <dbReference type="NCBI Taxonomy" id="2212470"/>
    <lineage>
        <taxon>Bacteria</taxon>
        <taxon>Candidatus Eiseniibacteriota</taxon>
    </lineage>
</organism>
<dbReference type="Gene3D" id="1.10.150.130">
    <property type="match status" value="1"/>
</dbReference>
<keyword evidence="6 9" id="KW-0238">DNA-binding</keyword>
<evidence type="ECO:0000256" key="10">
    <source>
        <dbReference type="SAM" id="MobiDB-lite"/>
    </source>
</evidence>
<gene>
    <name evidence="9" type="primary">xerC</name>
    <name evidence="13" type="ORF">KDA27_16680</name>
</gene>
<dbReference type="GO" id="GO:0007059">
    <property type="term" value="P:chromosome segregation"/>
    <property type="evidence" value="ECO:0007669"/>
    <property type="project" value="UniProtKB-UniRule"/>
</dbReference>
<feature type="active site" evidence="9">
    <location>
        <position position="197"/>
    </location>
</feature>
<proteinExistence type="inferred from homology"/>
<dbReference type="GO" id="GO:0051301">
    <property type="term" value="P:cell division"/>
    <property type="evidence" value="ECO:0007669"/>
    <property type="project" value="UniProtKB-KW"/>
</dbReference>
<dbReference type="InterPro" id="IPR023009">
    <property type="entry name" value="Tyrosine_recombinase_XerC/XerD"/>
</dbReference>
<comment type="subcellular location">
    <subcellularLocation>
        <location evidence="1 9">Cytoplasm</location>
    </subcellularLocation>
</comment>
<dbReference type="PROSITE" id="PS51900">
    <property type="entry name" value="CB"/>
    <property type="match status" value="1"/>
</dbReference>
<reference evidence="13" key="2">
    <citation type="journal article" date="2021" name="Microbiome">
        <title>Successional dynamics and alternative stable states in a saline activated sludge microbial community over 9 years.</title>
        <authorList>
            <person name="Wang Y."/>
            <person name="Ye J."/>
            <person name="Ju F."/>
            <person name="Liu L."/>
            <person name="Boyd J.A."/>
            <person name="Deng Y."/>
            <person name="Parks D.H."/>
            <person name="Jiang X."/>
            <person name="Yin X."/>
            <person name="Woodcroft B.J."/>
            <person name="Tyson G.W."/>
            <person name="Hugenholtz P."/>
            <person name="Polz M.F."/>
            <person name="Zhang T."/>
        </authorList>
    </citation>
    <scope>NUCLEOTIDE SEQUENCE</scope>
    <source>
        <strain evidence="13">HKST-UBA02</strain>
    </source>
</reference>
<dbReference type="InterPro" id="IPR002104">
    <property type="entry name" value="Integrase_catalytic"/>
</dbReference>
<dbReference type="InterPro" id="IPR004107">
    <property type="entry name" value="Integrase_SAM-like_N"/>
</dbReference>
<evidence type="ECO:0000256" key="8">
    <source>
        <dbReference type="ARBA" id="ARBA00023306"/>
    </source>
</evidence>
<feature type="region of interest" description="Disordered" evidence="10">
    <location>
        <begin position="1"/>
        <end position="23"/>
    </location>
</feature>
<dbReference type="Pfam" id="PF02899">
    <property type="entry name" value="Phage_int_SAM_1"/>
    <property type="match status" value="1"/>
</dbReference>
<keyword evidence="5 9" id="KW-0229">DNA integration</keyword>
<dbReference type="CDD" id="cd00798">
    <property type="entry name" value="INT_XerDC_C"/>
    <property type="match status" value="1"/>
</dbReference>
<feature type="active site" description="O-(3'-phospho-DNA)-tyrosine intermediate" evidence="9">
    <location>
        <position position="300"/>
    </location>
</feature>